<organism evidence="2 3">
    <name type="scientific">Quadrisphaera granulorum</name>
    <dbReference type="NCBI Taxonomy" id="317664"/>
    <lineage>
        <taxon>Bacteria</taxon>
        <taxon>Bacillati</taxon>
        <taxon>Actinomycetota</taxon>
        <taxon>Actinomycetes</taxon>
        <taxon>Kineosporiales</taxon>
        <taxon>Kineosporiaceae</taxon>
        <taxon>Quadrisphaera</taxon>
    </lineage>
</organism>
<dbReference type="InterPro" id="IPR011008">
    <property type="entry name" value="Dimeric_a/b-barrel"/>
</dbReference>
<gene>
    <name evidence="2" type="ORF">BXY45_1413</name>
</gene>
<dbReference type="InterPro" id="IPR007138">
    <property type="entry name" value="ABM_dom"/>
</dbReference>
<dbReference type="GO" id="GO:0004497">
    <property type="term" value="F:monooxygenase activity"/>
    <property type="evidence" value="ECO:0007669"/>
    <property type="project" value="UniProtKB-KW"/>
</dbReference>
<dbReference type="OrthoDB" id="9812192at2"/>
<keyword evidence="3" id="KW-1185">Reference proteome</keyword>
<dbReference type="RefSeq" id="WP_109776514.1">
    <property type="nucleotide sequence ID" value="NZ_QGDQ01000041.1"/>
</dbReference>
<dbReference type="AlphaFoldDB" id="A0A315ZNL1"/>
<proteinExistence type="predicted"/>
<evidence type="ECO:0000313" key="2">
    <source>
        <dbReference type="EMBL" id="PWJ47106.1"/>
    </source>
</evidence>
<dbReference type="SUPFAM" id="SSF54909">
    <property type="entry name" value="Dimeric alpha+beta barrel"/>
    <property type="match status" value="1"/>
</dbReference>
<dbReference type="Gene3D" id="3.30.70.100">
    <property type="match status" value="1"/>
</dbReference>
<protein>
    <submittedName>
        <fullName evidence="2">Antibiotic biosynthesis monooxygenase</fullName>
    </submittedName>
</protein>
<comment type="caution">
    <text evidence="2">The sequence shown here is derived from an EMBL/GenBank/DDBJ whole genome shotgun (WGS) entry which is preliminary data.</text>
</comment>
<evidence type="ECO:0000313" key="3">
    <source>
        <dbReference type="Proteomes" id="UP000245469"/>
    </source>
</evidence>
<dbReference type="Proteomes" id="UP000245469">
    <property type="component" value="Unassembled WGS sequence"/>
</dbReference>
<sequence length="75" mass="8514">MDSVRLTGQLVCRDDDEVRLVSELLPEHVRLTRTEPGCRHFTVVLTDDGYTWQVDEVFDSPEAFRAHQARVAASA</sequence>
<name>A0A315ZNL1_9ACTN</name>
<reference evidence="2 3" key="1">
    <citation type="submission" date="2018-03" db="EMBL/GenBank/DDBJ databases">
        <title>Genomic Encyclopedia of Archaeal and Bacterial Type Strains, Phase II (KMG-II): from individual species to whole genera.</title>
        <authorList>
            <person name="Goeker M."/>
        </authorList>
    </citation>
    <scope>NUCLEOTIDE SEQUENCE [LARGE SCALE GENOMIC DNA]</scope>
    <source>
        <strain evidence="2 3">DSM 44889</strain>
    </source>
</reference>
<dbReference type="Pfam" id="PF03992">
    <property type="entry name" value="ABM"/>
    <property type="match status" value="1"/>
</dbReference>
<keyword evidence="2" id="KW-0560">Oxidoreductase</keyword>
<keyword evidence="2" id="KW-0503">Monooxygenase</keyword>
<accession>A0A315ZNL1</accession>
<feature type="domain" description="ABM" evidence="1">
    <location>
        <begin position="20"/>
        <end position="70"/>
    </location>
</feature>
<evidence type="ECO:0000259" key="1">
    <source>
        <dbReference type="Pfam" id="PF03992"/>
    </source>
</evidence>
<dbReference type="EMBL" id="QGDQ01000041">
    <property type="protein sequence ID" value="PWJ47106.1"/>
    <property type="molecule type" value="Genomic_DNA"/>
</dbReference>